<reference evidence="1" key="2">
    <citation type="submission" date="2021-09" db="EMBL/GenBank/DDBJ databases">
        <authorList>
            <person name="Gilroy R."/>
        </authorList>
    </citation>
    <scope>NUCLEOTIDE SEQUENCE</scope>
    <source>
        <strain evidence="1">1647</strain>
    </source>
</reference>
<gene>
    <name evidence="1" type="ORF">K8W24_16010</name>
</gene>
<reference evidence="1" key="1">
    <citation type="journal article" date="2021" name="PeerJ">
        <title>Extensive microbial diversity within the chicken gut microbiome revealed by metagenomics and culture.</title>
        <authorList>
            <person name="Gilroy R."/>
            <person name="Ravi A."/>
            <person name="Getino M."/>
            <person name="Pursley I."/>
            <person name="Horton D.L."/>
            <person name="Alikhan N.F."/>
            <person name="Baker D."/>
            <person name="Gharbi K."/>
            <person name="Hall N."/>
            <person name="Watson M."/>
            <person name="Adriaenssens E.M."/>
            <person name="Foster-Nyarko E."/>
            <person name="Jarju S."/>
            <person name="Secka A."/>
            <person name="Antonio M."/>
            <person name="Oren A."/>
            <person name="Chaudhuri R.R."/>
            <person name="La Ragione R."/>
            <person name="Hildebrand F."/>
            <person name="Pallen M.J."/>
        </authorList>
    </citation>
    <scope>NUCLEOTIDE SEQUENCE</scope>
    <source>
        <strain evidence="1">1647</strain>
    </source>
</reference>
<dbReference type="AlphaFoldDB" id="A0A921GU93"/>
<dbReference type="EMBL" id="DYWO01000474">
    <property type="protein sequence ID" value="HJF51268.1"/>
    <property type="molecule type" value="Genomic_DNA"/>
</dbReference>
<evidence type="ECO:0000313" key="1">
    <source>
        <dbReference type="EMBL" id="HJF51268.1"/>
    </source>
</evidence>
<protein>
    <recommendedName>
        <fullName evidence="3">Phage protein</fullName>
    </recommendedName>
</protein>
<proteinExistence type="predicted"/>
<evidence type="ECO:0008006" key="3">
    <source>
        <dbReference type="Google" id="ProtNLM"/>
    </source>
</evidence>
<accession>A0A921GU93</accession>
<sequence>MSKKNNRKRYRLEEVRPAYEEAVGTEGGTVEFEGKNEKIYTFPHPLFMNDEQQEAMDDASSKYEICEVLLGDQYEEFVADGNSLDDLGMLFGVISRESQEKAQKVRLTRR</sequence>
<dbReference type="Proteomes" id="UP000775129">
    <property type="component" value="Unassembled WGS sequence"/>
</dbReference>
<evidence type="ECO:0000313" key="2">
    <source>
        <dbReference type="Proteomes" id="UP000775129"/>
    </source>
</evidence>
<name>A0A921GU93_9MICO</name>
<organism evidence="1 2">
    <name type="scientific">Brachybacterium paraconglomeratum</name>
    <dbReference type="NCBI Taxonomy" id="173362"/>
    <lineage>
        <taxon>Bacteria</taxon>
        <taxon>Bacillati</taxon>
        <taxon>Actinomycetota</taxon>
        <taxon>Actinomycetes</taxon>
        <taxon>Micrococcales</taxon>
        <taxon>Dermabacteraceae</taxon>
        <taxon>Brachybacterium</taxon>
    </lineage>
</organism>
<comment type="caution">
    <text evidence="1">The sequence shown here is derived from an EMBL/GenBank/DDBJ whole genome shotgun (WGS) entry which is preliminary data.</text>
</comment>